<evidence type="ECO:0000256" key="1">
    <source>
        <dbReference type="ARBA" id="ARBA00023125"/>
    </source>
</evidence>
<dbReference type="EMBL" id="FNFP01000008">
    <property type="protein sequence ID" value="SDL09805.1"/>
    <property type="molecule type" value="Genomic_DNA"/>
</dbReference>
<feature type="domain" description="HTH cro/C1-type" evidence="2">
    <location>
        <begin position="7"/>
        <end position="61"/>
    </location>
</feature>
<dbReference type="Proteomes" id="UP000198718">
    <property type="component" value="Unassembled WGS sequence"/>
</dbReference>
<dbReference type="STRING" id="393762.SAMN05660472_02600"/>
<dbReference type="PANTHER" id="PTHR46797:SF2">
    <property type="entry name" value="TRANSCRIPTIONAL REGULATOR"/>
    <property type="match status" value="1"/>
</dbReference>
<dbReference type="GO" id="GO:0003700">
    <property type="term" value="F:DNA-binding transcription factor activity"/>
    <property type="evidence" value="ECO:0007669"/>
    <property type="project" value="TreeGrafter"/>
</dbReference>
<evidence type="ECO:0000313" key="3">
    <source>
        <dbReference type="EMBL" id="SDL09805.1"/>
    </source>
</evidence>
<evidence type="ECO:0000259" key="2">
    <source>
        <dbReference type="PROSITE" id="PS50943"/>
    </source>
</evidence>
<dbReference type="GO" id="GO:0003677">
    <property type="term" value="F:DNA binding"/>
    <property type="evidence" value="ECO:0007669"/>
    <property type="project" value="UniProtKB-KW"/>
</dbReference>
<protein>
    <submittedName>
        <fullName evidence="3">DNA-binding transcriptional regulator, XRE-family HTH domain</fullName>
    </submittedName>
</protein>
<dbReference type="InterPro" id="IPR001387">
    <property type="entry name" value="Cro/C1-type_HTH"/>
</dbReference>
<reference evidence="3 4" key="1">
    <citation type="submission" date="2016-10" db="EMBL/GenBank/DDBJ databases">
        <authorList>
            <person name="de Groot N.N."/>
        </authorList>
    </citation>
    <scope>NUCLEOTIDE SEQUENCE [LARGE SCALE GENOMIC DNA]</scope>
    <source>
        <strain evidence="3 4">DSM 18346</strain>
    </source>
</reference>
<dbReference type="PROSITE" id="PS50943">
    <property type="entry name" value="HTH_CROC1"/>
    <property type="match status" value="1"/>
</dbReference>
<accession>A0A1G9HAB7</accession>
<dbReference type="GO" id="GO:0005829">
    <property type="term" value="C:cytosol"/>
    <property type="evidence" value="ECO:0007669"/>
    <property type="project" value="TreeGrafter"/>
</dbReference>
<dbReference type="OrthoDB" id="1649314at2"/>
<organism evidence="3 4">
    <name type="scientific">Natronincola ferrireducens</name>
    <dbReference type="NCBI Taxonomy" id="393762"/>
    <lineage>
        <taxon>Bacteria</taxon>
        <taxon>Bacillati</taxon>
        <taxon>Bacillota</taxon>
        <taxon>Clostridia</taxon>
        <taxon>Peptostreptococcales</taxon>
        <taxon>Natronincolaceae</taxon>
        <taxon>Natronincola</taxon>
    </lineage>
</organism>
<sequence>MTIGERIRKMRKEKRYSIMDIRDLTGLSKSTISEVENDKSNPTTETLQKIAKALGVSVDTFFKEETDQEETPALPVEFTTPQEAMEFILKQPAIMGFGGFDANKLGDDEIVEFANELLRQLELLSYKYKK</sequence>
<dbReference type="InterPro" id="IPR010982">
    <property type="entry name" value="Lambda_DNA-bd_dom_sf"/>
</dbReference>
<dbReference type="SMART" id="SM00530">
    <property type="entry name" value="HTH_XRE"/>
    <property type="match status" value="1"/>
</dbReference>
<gene>
    <name evidence="3" type="ORF">SAMN05660472_02600</name>
</gene>
<dbReference type="RefSeq" id="WP_090554299.1">
    <property type="nucleotide sequence ID" value="NZ_FNFP01000008.1"/>
</dbReference>
<dbReference type="Pfam" id="PF01381">
    <property type="entry name" value="HTH_3"/>
    <property type="match status" value="1"/>
</dbReference>
<dbReference type="PANTHER" id="PTHR46797">
    <property type="entry name" value="HTH-TYPE TRANSCRIPTIONAL REGULATOR"/>
    <property type="match status" value="1"/>
</dbReference>
<name>A0A1G9HAB7_9FIRM</name>
<dbReference type="SUPFAM" id="SSF47413">
    <property type="entry name" value="lambda repressor-like DNA-binding domains"/>
    <property type="match status" value="1"/>
</dbReference>
<evidence type="ECO:0000313" key="4">
    <source>
        <dbReference type="Proteomes" id="UP000198718"/>
    </source>
</evidence>
<keyword evidence="1 3" id="KW-0238">DNA-binding</keyword>
<proteinExistence type="predicted"/>
<keyword evidence="4" id="KW-1185">Reference proteome</keyword>
<dbReference type="AlphaFoldDB" id="A0A1G9HAB7"/>
<dbReference type="InterPro" id="IPR050807">
    <property type="entry name" value="TransReg_Diox_bact_type"/>
</dbReference>
<dbReference type="Gene3D" id="1.10.260.40">
    <property type="entry name" value="lambda repressor-like DNA-binding domains"/>
    <property type="match status" value="1"/>
</dbReference>
<dbReference type="CDD" id="cd00093">
    <property type="entry name" value="HTH_XRE"/>
    <property type="match status" value="1"/>
</dbReference>